<comment type="catalytic activity">
    <reaction evidence="7">
        <text>a 5'-end triphospho-ribonucleoside in mRNA + H2O = a 5'-end diphospho-ribonucleoside in mRNA + phosphate + H(+)</text>
        <dbReference type="Rhea" id="RHEA:67004"/>
        <dbReference type="Rhea" id="RHEA-COMP:17164"/>
        <dbReference type="Rhea" id="RHEA-COMP:17165"/>
        <dbReference type="ChEBI" id="CHEBI:15377"/>
        <dbReference type="ChEBI" id="CHEBI:15378"/>
        <dbReference type="ChEBI" id="CHEBI:43474"/>
        <dbReference type="ChEBI" id="CHEBI:167616"/>
        <dbReference type="ChEBI" id="CHEBI:167618"/>
        <dbReference type="EC" id="3.6.1.74"/>
    </reaction>
    <physiologicalReaction direction="left-to-right" evidence="7">
        <dbReference type="Rhea" id="RHEA:67005"/>
    </physiologicalReaction>
</comment>
<dbReference type="GO" id="GO:0031533">
    <property type="term" value="C:mRNA capping enzyme complex"/>
    <property type="evidence" value="ECO:0007669"/>
    <property type="project" value="UniProtKB-UniRule"/>
</dbReference>
<dbReference type="EC" id="3.6.1.74" evidence="8"/>
<evidence type="ECO:0000256" key="4">
    <source>
        <dbReference type="ARBA" id="ARBA00022664"/>
    </source>
</evidence>
<comment type="subcellular location">
    <subcellularLocation>
        <location evidence="2 8">Nucleus</location>
    </subcellularLocation>
</comment>
<dbReference type="eggNOG" id="ENOG502RZAX">
    <property type="taxonomic scope" value="Eukaryota"/>
</dbReference>
<dbReference type="RefSeq" id="XP_007880318.1">
    <property type="nucleotide sequence ID" value="XM_007882127.1"/>
</dbReference>
<dbReference type="PANTHER" id="PTHR28118:SF1">
    <property type="entry name" value="POLYNUCLEOTIDE 5'-TRIPHOSPHATASE CTL1-RELATED"/>
    <property type="match status" value="1"/>
</dbReference>
<evidence type="ECO:0000313" key="10">
    <source>
        <dbReference type="EMBL" id="EPQ27857.1"/>
    </source>
</evidence>
<dbReference type="GO" id="GO:0004651">
    <property type="term" value="F:polynucleotide 5'-phosphatase activity"/>
    <property type="evidence" value="ECO:0007669"/>
    <property type="project" value="UniProtKB-UniRule"/>
</dbReference>
<dbReference type="AlphaFoldDB" id="A0A061H4L3"/>
<evidence type="ECO:0000256" key="6">
    <source>
        <dbReference type="ARBA" id="ARBA00023242"/>
    </source>
</evidence>
<dbReference type="InterPro" id="IPR037009">
    <property type="entry name" value="mRNA_triPase_Cet1_sf"/>
</dbReference>
<gene>
    <name evidence="10" type="ORF">PFL1_04601</name>
</gene>
<dbReference type="EMBL" id="KE361637">
    <property type="protein sequence ID" value="EPQ27857.1"/>
    <property type="molecule type" value="Genomic_DNA"/>
</dbReference>
<feature type="domain" description="mRNA triphosphatase Cet1-like" evidence="9">
    <location>
        <begin position="20"/>
        <end position="222"/>
    </location>
</feature>
<evidence type="ECO:0000256" key="5">
    <source>
        <dbReference type="ARBA" id="ARBA00022801"/>
    </source>
</evidence>
<dbReference type="KEGG" id="pfp:PFL1_04601"/>
<organism evidence="10 11">
    <name type="scientific">Pseudozyma flocculosa PF-1</name>
    <dbReference type="NCBI Taxonomy" id="1277687"/>
    <lineage>
        <taxon>Eukaryota</taxon>
        <taxon>Fungi</taxon>
        <taxon>Dikarya</taxon>
        <taxon>Basidiomycota</taxon>
        <taxon>Ustilaginomycotina</taxon>
        <taxon>Ustilaginomycetes</taxon>
        <taxon>Ustilaginales</taxon>
        <taxon>Ustilaginaceae</taxon>
        <taxon>Pseudozyma</taxon>
    </lineage>
</organism>
<sequence>MSAQQQLAPERSIFGIDPLDDFATLVGDWILYHGGNRQNLEIEGKVGLIIDSETGQRVQLPVRTETVVDLPRTRFESKMTMSQHASYNRLLNKLVSRSGDGSYTGAKVSYARRKEVDYFHPAPGGGGKVRVTRDADTLAIKPNGIVQKSRVADLNVYCPGRAFDYRISVNTETPAQEPTSESTSIREKNRLSYSHQNFVVDLTQVTMPEKPQEPIHELEIEFKDVPALLAAAQSRGGGAKGSADGASSSQDWTAYDDQILIFLNNLRLLIRNAPVDER</sequence>
<accession>A0A061H4L3</accession>
<comment type="cofactor">
    <cofactor evidence="1 8">
        <name>Mg(2+)</name>
        <dbReference type="ChEBI" id="CHEBI:18420"/>
    </cofactor>
</comment>
<proteinExistence type="inferred from homology"/>
<dbReference type="GeneID" id="19318702"/>
<dbReference type="InterPro" id="IPR040343">
    <property type="entry name" value="Cet1/Ctl1"/>
</dbReference>
<protein>
    <recommendedName>
        <fullName evidence="8">mRNA-capping enzyme subunit beta</fullName>
        <ecNumber evidence="8">3.6.1.74</ecNumber>
    </recommendedName>
    <alternativeName>
        <fullName evidence="8">mRNA 5'-phosphatase</fullName>
    </alternativeName>
    <alternativeName>
        <fullName evidence="8">mRNA 5'-triphosphate monophosphatase</fullName>
    </alternativeName>
</protein>
<keyword evidence="5 8" id="KW-0378">Hydrolase</keyword>
<evidence type="ECO:0000256" key="3">
    <source>
        <dbReference type="ARBA" id="ARBA00006345"/>
    </source>
</evidence>
<comment type="subunit">
    <text evidence="8">Heterodimer. The mRNA-capping enzyme is composed of two separate chains alpha and beta, respectively a mRNA guanylyltransferase and an mRNA 5'-triphosphate monophosphatase.</text>
</comment>
<name>A0A061H4L3_9BASI</name>
<dbReference type="Gene3D" id="3.20.100.10">
    <property type="entry name" value="mRNA triphosphatase Cet1-like"/>
    <property type="match status" value="1"/>
</dbReference>
<dbReference type="HOGENOM" id="CLU_018004_1_0_1"/>
<comment type="similarity">
    <text evidence="3 8">Belongs to the fungal TPase family.</text>
</comment>
<dbReference type="CDD" id="cd07470">
    <property type="entry name" value="CYTH-like_mRNA_RTPase"/>
    <property type="match status" value="1"/>
</dbReference>
<dbReference type="SUPFAM" id="SSF55154">
    <property type="entry name" value="CYTH-like phosphatases"/>
    <property type="match status" value="1"/>
</dbReference>
<dbReference type="GO" id="GO:0006370">
    <property type="term" value="P:7-methylguanosine mRNA capping"/>
    <property type="evidence" value="ECO:0007669"/>
    <property type="project" value="UniProtKB-UniRule"/>
</dbReference>
<dbReference type="Proteomes" id="UP000053664">
    <property type="component" value="Unassembled WGS sequence"/>
</dbReference>
<keyword evidence="4 8" id="KW-0507">mRNA processing</keyword>
<dbReference type="InterPro" id="IPR033469">
    <property type="entry name" value="CYTH-like_dom_sf"/>
</dbReference>
<dbReference type="InterPro" id="IPR004206">
    <property type="entry name" value="mRNA_triPase_Cet1"/>
</dbReference>
<evidence type="ECO:0000259" key="9">
    <source>
        <dbReference type="Pfam" id="PF02940"/>
    </source>
</evidence>
<keyword evidence="6 8" id="KW-0539">Nucleus</keyword>
<evidence type="ECO:0000256" key="7">
    <source>
        <dbReference type="ARBA" id="ARBA00047740"/>
    </source>
</evidence>
<evidence type="ECO:0000256" key="1">
    <source>
        <dbReference type="ARBA" id="ARBA00001946"/>
    </source>
</evidence>
<dbReference type="Pfam" id="PF02940">
    <property type="entry name" value="mRNA_triPase"/>
    <property type="match status" value="1"/>
</dbReference>
<evidence type="ECO:0000256" key="8">
    <source>
        <dbReference type="RuleBase" id="RU367053"/>
    </source>
</evidence>
<reference evidence="10 11" key="1">
    <citation type="journal article" date="2013" name="Plant Cell">
        <title>The transition from a phytopathogenic smut ancestor to an anamorphic biocontrol agent deciphered by comparative whole-genome analysis.</title>
        <authorList>
            <person name="Lefebvre F."/>
            <person name="Joly D.L."/>
            <person name="Labbe C."/>
            <person name="Teichmann B."/>
            <person name="Linning R."/>
            <person name="Belzile F."/>
            <person name="Bakkeren G."/>
            <person name="Belanger R.R."/>
        </authorList>
    </citation>
    <scope>NUCLEOTIDE SEQUENCE [LARGE SCALE GENOMIC DNA]</scope>
    <source>
        <strain evidence="10 11">PF-1</strain>
    </source>
</reference>
<dbReference type="OrthoDB" id="272147at2759"/>
<dbReference type="PANTHER" id="PTHR28118">
    <property type="entry name" value="POLYNUCLEOTIDE 5'-TRIPHOSPHATASE-RELATED"/>
    <property type="match status" value="1"/>
</dbReference>
<dbReference type="GO" id="GO:0140818">
    <property type="term" value="F:mRNA 5'-triphosphate monophosphatase activity"/>
    <property type="evidence" value="ECO:0007669"/>
    <property type="project" value="UniProtKB-EC"/>
</dbReference>
<keyword evidence="8" id="KW-0506">mRNA capping</keyword>
<evidence type="ECO:0000256" key="2">
    <source>
        <dbReference type="ARBA" id="ARBA00004123"/>
    </source>
</evidence>
<comment type="function">
    <text evidence="8">First step of mRNA capping. Converts the 5'-triphosphate end of a nascent mRNA chain into a diphosphate end.</text>
</comment>
<evidence type="ECO:0000313" key="11">
    <source>
        <dbReference type="Proteomes" id="UP000053664"/>
    </source>
</evidence>